<evidence type="ECO:0000256" key="7">
    <source>
        <dbReference type="ARBA" id="ARBA00047599"/>
    </source>
</evidence>
<feature type="domain" description="FAD/NAD(P)-binding" evidence="8">
    <location>
        <begin position="6"/>
        <end position="321"/>
    </location>
</feature>
<dbReference type="RefSeq" id="WP_268944596.1">
    <property type="nucleotide sequence ID" value="NZ_JAPTYD010000115.1"/>
</dbReference>
<dbReference type="InterPro" id="IPR045024">
    <property type="entry name" value="NDH-2"/>
</dbReference>
<dbReference type="Proteomes" id="UP001149822">
    <property type="component" value="Unassembled WGS sequence"/>
</dbReference>
<evidence type="ECO:0000259" key="8">
    <source>
        <dbReference type="Pfam" id="PF07992"/>
    </source>
</evidence>
<dbReference type="SUPFAM" id="SSF51905">
    <property type="entry name" value="FAD/NAD(P)-binding domain"/>
    <property type="match status" value="2"/>
</dbReference>
<evidence type="ECO:0000313" key="10">
    <source>
        <dbReference type="Proteomes" id="UP001149822"/>
    </source>
</evidence>
<keyword evidence="6" id="KW-0520">NAD</keyword>
<comment type="catalytic activity">
    <reaction evidence="7">
        <text>a quinone + NADH + H(+) = a quinol + NAD(+)</text>
        <dbReference type="Rhea" id="RHEA:46160"/>
        <dbReference type="ChEBI" id="CHEBI:15378"/>
        <dbReference type="ChEBI" id="CHEBI:24646"/>
        <dbReference type="ChEBI" id="CHEBI:57540"/>
        <dbReference type="ChEBI" id="CHEBI:57945"/>
        <dbReference type="ChEBI" id="CHEBI:132124"/>
        <dbReference type="EC" id="1.6.5.9"/>
    </reaction>
</comment>
<comment type="caution">
    <text evidence="9">The sequence shown here is derived from an EMBL/GenBank/DDBJ whole genome shotgun (WGS) entry which is preliminary data.</text>
</comment>
<keyword evidence="10" id="KW-1185">Reference proteome</keyword>
<evidence type="ECO:0000313" key="9">
    <source>
        <dbReference type="EMBL" id="MCZ0964507.1"/>
    </source>
</evidence>
<evidence type="ECO:0000256" key="6">
    <source>
        <dbReference type="ARBA" id="ARBA00023027"/>
    </source>
</evidence>
<keyword evidence="5" id="KW-0560">Oxidoreductase</keyword>
<dbReference type="Pfam" id="PF07992">
    <property type="entry name" value="Pyr_redox_2"/>
    <property type="match status" value="1"/>
</dbReference>
<organism evidence="9 10">
    <name type="scientific">Paracoccus benzoatiresistens</name>
    <dbReference type="NCBI Taxonomy" id="2997341"/>
    <lineage>
        <taxon>Bacteria</taxon>
        <taxon>Pseudomonadati</taxon>
        <taxon>Pseudomonadota</taxon>
        <taxon>Alphaproteobacteria</taxon>
        <taxon>Rhodobacterales</taxon>
        <taxon>Paracoccaceae</taxon>
        <taxon>Paracoccus</taxon>
    </lineage>
</organism>
<keyword evidence="4" id="KW-0274">FAD</keyword>
<evidence type="ECO:0000256" key="3">
    <source>
        <dbReference type="ARBA" id="ARBA00022630"/>
    </source>
</evidence>
<gene>
    <name evidence="9" type="ORF">OU682_23445</name>
</gene>
<reference evidence="9" key="1">
    <citation type="submission" date="2022-12" db="EMBL/GenBank/DDBJ databases">
        <title>Paracoccus sp. EF6 isolated from a lake water.</title>
        <authorList>
            <person name="Liu H."/>
        </authorList>
    </citation>
    <scope>NUCLEOTIDE SEQUENCE</scope>
    <source>
        <strain evidence="9">EF6</strain>
    </source>
</reference>
<evidence type="ECO:0000256" key="2">
    <source>
        <dbReference type="ARBA" id="ARBA00012637"/>
    </source>
</evidence>
<keyword evidence="3" id="KW-0285">Flavoprotein</keyword>
<dbReference type="Gene3D" id="3.50.50.100">
    <property type="match status" value="1"/>
</dbReference>
<dbReference type="EMBL" id="JAPTYD010000115">
    <property type="protein sequence ID" value="MCZ0964507.1"/>
    <property type="molecule type" value="Genomic_DNA"/>
</dbReference>
<dbReference type="PRINTS" id="PR00368">
    <property type="entry name" value="FADPNR"/>
</dbReference>
<proteinExistence type="inferred from homology"/>
<evidence type="ECO:0000256" key="5">
    <source>
        <dbReference type="ARBA" id="ARBA00023002"/>
    </source>
</evidence>
<accession>A0ABT4JBK2</accession>
<dbReference type="PANTHER" id="PTHR43706:SF47">
    <property type="entry name" value="EXTERNAL NADH-UBIQUINONE OXIDOREDUCTASE 1, MITOCHONDRIAL-RELATED"/>
    <property type="match status" value="1"/>
</dbReference>
<evidence type="ECO:0000256" key="4">
    <source>
        <dbReference type="ARBA" id="ARBA00022827"/>
    </source>
</evidence>
<dbReference type="InterPro" id="IPR036188">
    <property type="entry name" value="FAD/NAD-bd_sf"/>
</dbReference>
<dbReference type="PRINTS" id="PR00411">
    <property type="entry name" value="PNDRDTASEI"/>
</dbReference>
<protein>
    <recommendedName>
        <fullName evidence="2">NADH:ubiquinone reductase (non-electrogenic)</fullName>
        <ecNumber evidence="2">1.6.5.9</ecNumber>
    </recommendedName>
</protein>
<sequence length="427" mass="46040">MAWPKRVIIVGAGFGGLEAAKTLPRSGVDITLIDRTNHHLFQPLLYQVATARLAPSGIAASTRALVRRRNVRVVMATVTGVDTDAREVKSSDGQSYGYDYLILATGADYSFFGRDEWAATAPVIKSLEDALHVWERILRSLEAAEAESDCARRHSLLTFAVVGGGPTGVEMATAILDLARLSVRRFRHVSPRDIRVLLLEAGPTILGHFGADLSAHACATLKRQGVELMLNSPVAEIGPEGLRADGVWISTPNVIWCAGTQARPAGTWIDAPVARNGGIEVRSDCGVPGHAVIFAVGDGASFRTEDGRVLPGLAPVAKQQGRYVARLIARRIGGRPPPGPFRYRNWGSMAVTGRRSAVADLGLLKLRGYLAWLLWSLVHLWLLGGMRNRASVALNWGWGLFSRHPAAPLVTGSADNRQTVHPQSNIT</sequence>
<evidence type="ECO:0000256" key="1">
    <source>
        <dbReference type="ARBA" id="ARBA00005272"/>
    </source>
</evidence>
<name>A0ABT4JBK2_9RHOB</name>
<dbReference type="EC" id="1.6.5.9" evidence="2"/>
<dbReference type="PANTHER" id="PTHR43706">
    <property type="entry name" value="NADH DEHYDROGENASE"/>
    <property type="match status" value="1"/>
</dbReference>
<comment type="similarity">
    <text evidence="1">Belongs to the NADH dehydrogenase family.</text>
</comment>
<dbReference type="InterPro" id="IPR023753">
    <property type="entry name" value="FAD/NAD-binding_dom"/>
</dbReference>